<feature type="signal peptide" evidence="1">
    <location>
        <begin position="1"/>
        <end position="29"/>
    </location>
</feature>
<protein>
    <submittedName>
        <fullName evidence="2">DUF3108 domain-containing protein</fullName>
    </submittedName>
</protein>
<keyword evidence="1" id="KW-0732">Signal</keyword>
<reference evidence="2" key="1">
    <citation type="submission" date="2020-07" db="EMBL/GenBank/DDBJ databases">
        <title>Huge and variable diversity of episymbiotic CPR bacteria and DPANN archaea in groundwater ecosystems.</title>
        <authorList>
            <person name="He C.Y."/>
            <person name="Keren R."/>
            <person name="Whittaker M."/>
            <person name="Farag I.F."/>
            <person name="Doudna J."/>
            <person name="Cate J.H.D."/>
            <person name="Banfield J.F."/>
        </authorList>
    </citation>
    <scope>NUCLEOTIDE SEQUENCE</scope>
    <source>
        <strain evidence="2">NC_groundwater_580_Pr5_B-0.1um_64_19</strain>
    </source>
</reference>
<accession>A0A932A7N1</accession>
<dbReference type="Pfam" id="PF11306">
    <property type="entry name" value="DUF3108"/>
    <property type="match status" value="1"/>
</dbReference>
<evidence type="ECO:0000313" key="2">
    <source>
        <dbReference type="EMBL" id="MBI2678216.1"/>
    </source>
</evidence>
<sequence length="272" mass="30022">MARRPALRLLVLVLLAVAALAQKPAPAPAAAQDVITTNSRIIPLGAAPGAYKHPNGQTLVYDVEWRLWRAGTATIRLDAAGAEEKISGSADSAGFVSLLYTVHDRFEAFFDAKTLCSRQITKTTEEGFRKRQTQVHFDYARRKAVLDEKDLKKGTAKHVENDIPACATDVLSGLFYGASLPLEPNATYTFPLNDGGKTADIKLTVEAREKIKTPAGEFNTVRVRPESLVGLVKSRGKIWIWYTDDAAHTPVQMRAKMAWGTLTFRLARWDKK</sequence>
<name>A0A932A7N1_9BACT</name>
<gene>
    <name evidence="2" type="ORF">HYX28_05505</name>
</gene>
<dbReference type="AlphaFoldDB" id="A0A932A7N1"/>
<dbReference type="Proteomes" id="UP000779809">
    <property type="component" value="Unassembled WGS sequence"/>
</dbReference>
<dbReference type="Gene3D" id="2.40.360.20">
    <property type="match status" value="1"/>
</dbReference>
<evidence type="ECO:0000313" key="3">
    <source>
        <dbReference type="Proteomes" id="UP000779809"/>
    </source>
</evidence>
<organism evidence="2 3">
    <name type="scientific">Candidatus Korobacter versatilis</name>
    <dbReference type="NCBI Taxonomy" id="658062"/>
    <lineage>
        <taxon>Bacteria</taxon>
        <taxon>Pseudomonadati</taxon>
        <taxon>Acidobacteriota</taxon>
        <taxon>Terriglobia</taxon>
        <taxon>Terriglobales</taxon>
        <taxon>Candidatus Korobacteraceae</taxon>
        <taxon>Candidatus Korobacter</taxon>
    </lineage>
</organism>
<feature type="chain" id="PRO_5037091336" evidence="1">
    <location>
        <begin position="30"/>
        <end position="272"/>
    </location>
</feature>
<comment type="caution">
    <text evidence="2">The sequence shown here is derived from an EMBL/GenBank/DDBJ whole genome shotgun (WGS) entry which is preliminary data.</text>
</comment>
<dbReference type="EMBL" id="JACPNR010000006">
    <property type="protein sequence ID" value="MBI2678216.1"/>
    <property type="molecule type" value="Genomic_DNA"/>
</dbReference>
<evidence type="ECO:0000256" key="1">
    <source>
        <dbReference type="SAM" id="SignalP"/>
    </source>
</evidence>
<proteinExistence type="predicted"/>
<dbReference type="InterPro" id="IPR021457">
    <property type="entry name" value="DUF3108"/>
</dbReference>